<gene>
    <name evidence="8" type="ORF">RGF97_31025</name>
</gene>
<comment type="pathway">
    <text evidence="2">Siderophore biosynthesis; mycobactin biosynthesis.</text>
</comment>
<evidence type="ECO:0000256" key="5">
    <source>
        <dbReference type="ARBA" id="ARBA00031122"/>
    </source>
</evidence>
<evidence type="ECO:0000259" key="7">
    <source>
        <dbReference type="PROSITE" id="PS51186"/>
    </source>
</evidence>
<dbReference type="InterPro" id="IPR016181">
    <property type="entry name" value="Acyl_CoA_acyltransferase"/>
</dbReference>
<name>A0ABY9S1N7_9ACTN</name>
<evidence type="ECO:0000256" key="6">
    <source>
        <dbReference type="SAM" id="MobiDB-lite"/>
    </source>
</evidence>
<evidence type="ECO:0000313" key="9">
    <source>
        <dbReference type="Proteomes" id="UP001250858"/>
    </source>
</evidence>
<keyword evidence="4" id="KW-0046">Antibiotic resistance</keyword>
<accession>A0ABY9S1N7</accession>
<dbReference type="EMBL" id="CP133762">
    <property type="protein sequence ID" value="WMX48342.1"/>
    <property type="molecule type" value="Genomic_DNA"/>
</dbReference>
<dbReference type="InterPro" id="IPR000182">
    <property type="entry name" value="GNAT_dom"/>
</dbReference>
<evidence type="ECO:0000256" key="4">
    <source>
        <dbReference type="ARBA" id="ARBA00023251"/>
    </source>
</evidence>
<dbReference type="PROSITE" id="PS51186">
    <property type="entry name" value="GNAT"/>
    <property type="match status" value="1"/>
</dbReference>
<keyword evidence="8" id="KW-0012">Acyltransferase</keyword>
<feature type="domain" description="N-acetyltransferase" evidence="7">
    <location>
        <begin position="43"/>
        <end position="206"/>
    </location>
</feature>
<keyword evidence="8" id="KW-0808">Transferase</keyword>
<dbReference type="PANTHER" id="PTHR31438">
    <property type="entry name" value="LYSINE N-ACYLTRANSFERASE C17G9.06C-RELATED"/>
    <property type="match status" value="1"/>
</dbReference>
<dbReference type="GO" id="GO:0016746">
    <property type="term" value="F:acyltransferase activity"/>
    <property type="evidence" value="ECO:0007669"/>
    <property type="project" value="UniProtKB-KW"/>
</dbReference>
<dbReference type="Gene3D" id="3.40.630.30">
    <property type="match status" value="1"/>
</dbReference>
<comment type="function">
    <text evidence="1">Acyltransferase required for the direct transfer of medium- to long-chain fatty acyl moieties from a carrier protein (MbtL) on to the epsilon-amino group of lysine residue in the mycobactin core.</text>
</comment>
<feature type="region of interest" description="Disordered" evidence="6">
    <location>
        <begin position="1"/>
        <end position="25"/>
    </location>
</feature>
<evidence type="ECO:0000256" key="3">
    <source>
        <dbReference type="ARBA" id="ARBA00020586"/>
    </source>
</evidence>
<proteinExistence type="predicted"/>
<keyword evidence="9" id="KW-1185">Reference proteome</keyword>
<dbReference type="PANTHER" id="PTHR31438:SF1">
    <property type="entry name" value="LYSINE N-ACYLTRANSFERASE C17G9.06C-RELATED"/>
    <property type="match status" value="1"/>
</dbReference>
<dbReference type="Pfam" id="PF13523">
    <property type="entry name" value="Acetyltransf_8"/>
    <property type="match status" value="1"/>
</dbReference>
<evidence type="ECO:0000313" key="8">
    <source>
        <dbReference type="EMBL" id="WMX48342.1"/>
    </source>
</evidence>
<sequence length="212" mass="22866">MTTTDPTAGPAANPAADLVVNPTPDGAAVPGPPLPLLHGRWSARVARAEGTDLDLVHGWMRSPHIDAFWHQAWPRERWHEEIAGHLAGDAILPVLVDLDGRPLAYLEIYRVLRDRLAGHYAHLPHDLGVHIAIGERSRTGRGLGRTLLRLVAEGLFAADPACVRVSAEPDVGNAPSLRAFEAAGYRPCGTVAFPDKTAALMIHPRTEGDLPR</sequence>
<dbReference type="SMART" id="SM01006">
    <property type="entry name" value="AlcB"/>
    <property type="match status" value="1"/>
</dbReference>
<evidence type="ECO:0000256" key="1">
    <source>
        <dbReference type="ARBA" id="ARBA00003818"/>
    </source>
</evidence>
<dbReference type="SUPFAM" id="SSF55729">
    <property type="entry name" value="Acyl-CoA N-acyltransferases (Nat)"/>
    <property type="match status" value="1"/>
</dbReference>
<organism evidence="8 9">
    <name type="scientific">Streptomyces roseicoloratus</name>
    <dbReference type="NCBI Taxonomy" id="2508722"/>
    <lineage>
        <taxon>Bacteria</taxon>
        <taxon>Bacillati</taxon>
        <taxon>Actinomycetota</taxon>
        <taxon>Actinomycetes</taxon>
        <taxon>Kitasatosporales</taxon>
        <taxon>Streptomycetaceae</taxon>
        <taxon>Streptomyces</taxon>
    </lineage>
</organism>
<dbReference type="Proteomes" id="UP001250858">
    <property type="component" value="Chromosome"/>
</dbReference>
<dbReference type="RefSeq" id="WP_309549854.1">
    <property type="nucleotide sequence ID" value="NZ_CP133762.1"/>
</dbReference>
<evidence type="ECO:0000256" key="2">
    <source>
        <dbReference type="ARBA" id="ARBA00005102"/>
    </source>
</evidence>
<dbReference type="InterPro" id="IPR019432">
    <property type="entry name" value="Acyltransferase_MbtK/IucB-like"/>
</dbReference>
<reference evidence="8 9" key="1">
    <citation type="submission" date="2023-09" db="EMBL/GenBank/DDBJ databases">
        <title>Complete genome of Streptomyces roseicoloratus T14.</title>
        <authorList>
            <person name="Bashizi T."/>
            <person name="Kim M.-J."/>
            <person name="Lee G."/>
            <person name="Tagele S.B."/>
            <person name="Shin J.-H."/>
        </authorList>
    </citation>
    <scope>NUCLEOTIDE SEQUENCE [LARGE SCALE GENOMIC DNA]</scope>
    <source>
        <strain evidence="8 9">T14</strain>
    </source>
</reference>
<protein>
    <recommendedName>
        <fullName evidence="3">Lysine N-acyltransferase MbtK</fullName>
    </recommendedName>
    <alternativeName>
        <fullName evidence="5">Mycobactin synthase protein K</fullName>
    </alternativeName>
</protein>